<evidence type="ECO:0000313" key="5">
    <source>
        <dbReference type="Proteomes" id="UP000266042"/>
    </source>
</evidence>
<organism evidence="3 5">
    <name type="scientific">Candidatus Cryosericum hinesii</name>
    <dbReference type="NCBI Taxonomy" id="2290915"/>
    <lineage>
        <taxon>Bacteria</taxon>
        <taxon>Pseudomonadati</taxon>
        <taxon>Caldisericota/Cryosericota group</taxon>
        <taxon>Candidatus Cryosericota</taxon>
        <taxon>Candidatus Cryosericia</taxon>
        <taxon>Candidatus Cryosericales</taxon>
        <taxon>Candidatus Cryosericaceae</taxon>
        <taxon>Candidatus Cryosericum</taxon>
    </lineage>
</organism>
<evidence type="ECO:0000259" key="1">
    <source>
        <dbReference type="Pfam" id="PF21818"/>
    </source>
</evidence>
<accession>A0A398DLL6</accession>
<protein>
    <recommendedName>
        <fullName evidence="1">DUF6884 domain-containing protein</fullName>
    </recommendedName>
</protein>
<keyword evidence="4" id="KW-1185">Reference proteome</keyword>
<feature type="domain" description="DUF6884" evidence="1">
    <location>
        <begin position="2"/>
        <end position="90"/>
    </location>
</feature>
<reference evidence="4 5" key="1">
    <citation type="submission" date="2018-09" db="EMBL/GenBank/DDBJ databases">
        <title>Discovery and Ecogenomic Context for Candidatus Cryosericales, a Global Caldiserica Order Active in Thawing Permafrost.</title>
        <authorList>
            <person name="Martinez M.A."/>
            <person name="Woodcroft B.J."/>
            <person name="Ignacio Espinoza J.C."/>
            <person name="Zayed A."/>
            <person name="Singleton C.M."/>
            <person name="Boyd J."/>
            <person name="Li Y.-F."/>
            <person name="Purvine S."/>
            <person name="Maughan H."/>
            <person name="Hodgkins S.B."/>
            <person name="Anderson D."/>
            <person name="Sederholm M."/>
            <person name="Temperton B."/>
            <person name="Saleska S.R."/>
            <person name="Tyson G.W."/>
            <person name="Rich V.I."/>
        </authorList>
    </citation>
    <scope>NUCLEOTIDE SEQUENCE [LARGE SCALE GENOMIC DNA]</scope>
    <source>
        <strain evidence="2 4">SMC2</strain>
        <strain evidence="3 5">SMC3</strain>
    </source>
</reference>
<name>A0A398DLL6_9BACT</name>
<dbReference type="RefSeq" id="WP_119088193.1">
    <property type="nucleotide sequence ID" value="NZ_QXIV01000057.1"/>
</dbReference>
<evidence type="ECO:0000313" key="2">
    <source>
        <dbReference type="EMBL" id="RIE14299.1"/>
    </source>
</evidence>
<comment type="caution">
    <text evidence="3">The sequence shown here is derived from an EMBL/GenBank/DDBJ whole genome shotgun (WGS) entry which is preliminary data.</text>
</comment>
<gene>
    <name evidence="2" type="ORF">SMC2_02850</name>
    <name evidence="3" type="ORF">SMC3_01360</name>
</gene>
<dbReference type="EMBL" id="QXIW01000007">
    <property type="protein sequence ID" value="RIE14749.1"/>
    <property type="molecule type" value="Genomic_DNA"/>
</dbReference>
<evidence type="ECO:0000313" key="3">
    <source>
        <dbReference type="EMBL" id="RIE14749.1"/>
    </source>
</evidence>
<dbReference type="Proteomes" id="UP000265724">
    <property type="component" value="Unassembled WGS sequence"/>
</dbReference>
<dbReference type="Proteomes" id="UP000266042">
    <property type="component" value="Unassembled WGS sequence"/>
</dbReference>
<dbReference type="AlphaFoldDB" id="A0A398DLL6"/>
<dbReference type="InterPro" id="IPR049251">
    <property type="entry name" value="DUF6884"/>
</dbReference>
<sequence length="103" mass="11505">MILSPKYGFMRPDFVIPGNYDVTFESPDALLGPELKQQVERQGLGKYANVTVLGGTEYVQIVKDSFSSSKSKLEAPFVGPRFGTQMGLIKKFLRDESSQGRRK</sequence>
<evidence type="ECO:0000313" key="4">
    <source>
        <dbReference type="Proteomes" id="UP000265724"/>
    </source>
</evidence>
<dbReference type="EMBL" id="QXIX01000030">
    <property type="protein sequence ID" value="RIE14299.1"/>
    <property type="molecule type" value="Genomic_DNA"/>
</dbReference>
<proteinExistence type="predicted"/>
<dbReference type="Pfam" id="PF21818">
    <property type="entry name" value="DUF6884"/>
    <property type="match status" value="1"/>
</dbReference>